<evidence type="ECO:0000259" key="2">
    <source>
        <dbReference type="PROSITE" id="PS51704"/>
    </source>
</evidence>
<feature type="chain" id="PRO_5038885240" evidence="1">
    <location>
        <begin position="24"/>
        <end position="281"/>
    </location>
</feature>
<sequence length="281" mass="32316">MKKLTILFIICMLSISSVGCSLAVSADKKGKTRPEVIAHRGADDRAPEETMPAFKLAVEDKVDYLEMDLRQTKDNKLVLMHDSTLNRTTNGKGDVSRYTLKQLKKLDAGSWFSKKYKNERIITLEELINRYGSKTKYFIETRLVDNKLKMEEPLIKLLYKKGLIKKKKVVIESFSAMSLQEIHKLNKSVPLVQLTLFKSKKDFTNKNIKEWKKYAVGIGLDSSLIDKQLIKKLHQNNLKVYVFFFNAKNEKSEQKRVINVGADGVFTNHINYTKSLMKSSK</sequence>
<organism evidence="3 4">
    <name type="scientific">Heyndrickxia camelliae</name>
    <dbReference type="NCBI Taxonomy" id="1707093"/>
    <lineage>
        <taxon>Bacteria</taxon>
        <taxon>Bacillati</taxon>
        <taxon>Bacillota</taxon>
        <taxon>Bacilli</taxon>
        <taxon>Bacillales</taxon>
        <taxon>Bacillaceae</taxon>
        <taxon>Heyndrickxia</taxon>
    </lineage>
</organism>
<keyword evidence="4" id="KW-1185">Reference proteome</keyword>
<dbReference type="Pfam" id="PF03009">
    <property type="entry name" value="GDPD"/>
    <property type="match status" value="1"/>
</dbReference>
<dbReference type="PROSITE" id="PS51704">
    <property type="entry name" value="GP_PDE"/>
    <property type="match status" value="1"/>
</dbReference>
<gene>
    <name evidence="3" type="ORF">CWO92_24335</name>
</gene>
<name>A0A2N3LCX5_9BACI</name>
<dbReference type="AlphaFoldDB" id="A0A2N3LCX5"/>
<dbReference type="PANTHER" id="PTHR46211:SF7">
    <property type="entry name" value="GLYCEROPHOSPHODIESTER PHOSPHODIESTERASE"/>
    <property type="match status" value="1"/>
</dbReference>
<dbReference type="InterPro" id="IPR030395">
    <property type="entry name" value="GP_PDE_dom"/>
</dbReference>
<dbReference type="PANTHER" id="PTHR46211">
    <property type="entry name" value="GLYCEROPHOSPHORYL DIESTER PHOSPHODIESTERASE"/>
    <property type="match status" value="1"/>
</dbReference>
<dbReference type="InterPro" id="IPR017946">
    <property type="entry name" value="PLC-like_Pdiesterase_TIM-brl"/>
</dbReference>
<dbReference type="EMBL" id="PIQO01000044">
    <property type="protein sequence ID" value="PKR82436.1"/>
    <property type="molecule type" value="Genomic_DNA"/>
</dbReference>
<reference evidence="3 4" key="1">
    <citation type="submission" date="2017-11" db="EMBL/GenBank/DDBJ databases">
        <title>Bacillus camelliae sp. nov., isolated from pu'er tea.</title>
        <authorList>
            <person name="Niu L."/>
        </authorList>
    </citation>
    <scope>NUCLEOTIDE SEQUENCE [LARGE SCALE GENOMIC DNA]</scope>
    <source>
        <strain evidence="3 4">7578-1</strain>
    </source>
</reference>
<protein>
    <submittedName>
        <fullName evidence="3">Glycerophosphodiester phosphodiesterase</fullName>
    </submittedName>
</protein>
<feature type="domain" description="GP-PDE" evidence="2">
    <location>
        <begin position="34"/>
        <end position="277"/>
    </location>
</feature>
<dbReference type="GO" id="GO:0008081">
    <property type="term" value="F:phosphoric diester hydrolase activity"/>
    <property type="evidence" value="ECO:0007669"/>
    <property type="project" value="InterPro"/>
</dbReference>
<dbReference type="RefSeq" id="WP_101356771.1">
    <property type="nucleotide sequence ID" value="NZ_PIQO01000044.1"/>
</dbReference>
<accession>A0A2N3LCX5</accession>
<dbReference type="Gene3D" id="3.20.20.190">
    <property type="entry name" value="Phosphatidylinositol (PI) phosphodiesterase"/>
    <property type="match status" value="1"/>
</dbReference>
<evidence type="ECO:0000313" key="3">
    <source>
        <dbReference type="EMBL" id="PKR82436.1"/>
    </source>
</evidence>
<comment type="caution">
    <text evidence="3">The sequence shown here is derived from an EMBL/GenBank/DDBJ whole genome shotgun (WGS) entry which is preliminary data.</text>
</comment>
<keyword evidence="1" id="KW-0732">Signal</keyword>
<evidence type="ECO:0000256" key="1">
    <source>
        <dbReference type="SAM" id="SignalP"/>
    </source>
</evidence>
<proteinExistence type="predicted"/>
<dbReference type="SUPFAM" id="SSF51695">
    <property type="entry name" value="PLC-like phosphodiesterases"/>
    <property type="match status" value="1"/>
</dbReference>
<dbReference type="PROSITE" id="PS51257">
    <property type="entry name" value="PROKAR_LIPOPROTEIN"/>
    <property type="match status" value="1"/>
</dbReference>
<dbReference type="Proteomes" id="UP000233440">
    <property type="component" value="Unassembled WGS sequence"/>
</dbReference>
<feature type="signal peptide" evidence="1">
    <location>
        <begin position="1"/>
        <end position="23"/>
    </location>
</feature>
<dbReference type="GO" id="GO:0006629">
    <property type="term" value="P:lipid metabolic process"/>
    <property type="evidence" value="ECO:0007669"/>
    <property type="project" value="InterPro"/>
</dbReference>
<dbReference type="OrthoDB" id="384721at2"/>
<evidence type="ECO:0000313" key="4">
    <source>
        <dbReference type="Proteomes" id="UP000233440"/>
    </source>
</evidence>